<sequence>MTGPHGDKVPRPQQPALPPIVVPVGSREVADLVRETSSSGLSGKEDTPPQRPPTAVSCSGSSSEGRISAHVTPF</sequence>
<reference evidence="2 3" key="1">
    <citation type="submission" date="2019-05" db="EMBL/GenBank/DDBJ databases">
        <title>Another draft genome of Portunus trituberculatus and its Hox gene families provides insights of decapod evolution.</title>
        <authorList>
            <person name="Jeong J.-H."/>
            <person name="Song I."/>
            <person name="Kim S."/>
            <person name="Choi T."/>
            <person name="Kim D."/>
            <person name="Ryu S."/>
            <person name="Kim W."/>
        </authorList>
    </citation>
    <scope>NUCLEOTIDE SEQUENCE [LARGE SCALE GENOMIC DNA]</scope>
    <source>
        <tissue evidence="2">Muscle</tissue>
    </source>
</reference>
<dbReference type="EMBL" id="VSRR010106773">
    <property type="protein sequence ID" value="MPC96636.1"/>
    <property type="molecule type" value="Genomic_DNA"/>
</dbReference>
<evidence type="ECO:0000313" key="3">
    <source>
        <dbReference type="Proteomes" id="UP000324222"/>
    </source>
</evidence>
<feature type="compositionally biased region" description="Basic and acidic residues" evidence="1">
    <location>
        <begin position="1"/>
        <end position="10"/>
    </location>
</feature>
<proteinExistence type="predicted"/>
<name>A0A5B7JQN3_PORTR</name>
<feature type="compositionally biased region" description="Pro residues" evidence="1">
    <location>
        <begin position="12"/>
        <end position="21"/>
    </location>
</feature>
<dbReference type="AlphaFoldDB" id="A0A5B7JQN3"/>
<gene>
    <name evidence="2" type="ORF">E2C01_091905</name>
</gene>
<dbReference type="Proteomes" id="UP000324222">
    <property type="component" value="Unassembled WGS sequence"/>
</dbReference>
<evidence type="ECO:0000256" key="1">
    <source>
        <dbReference type="SAM" id="MobiDB-lite"/>
    </source>
</evidence>
<protein>
    <submittedName>
        <fullName evidence="2">Uncharacterized protein</fullName>
    </submittedName>
</protein>
<feature type="compositionally biased region" description="Low complexity" evidence="1">
    <location>
        <begin position="57"/>
        <end position="68"/>
    </location>
</feature>
<organism evidence="2 3">
    <name type="scientific">Portunus trituberculatus</name>
    <name type="common">Swimming crab</name>
    <name type="synonym">Neptunus trituberculatus</name>
    <dbReference type="NCBI Taxonomy" id="210409"/>
    <lineage>
        <taxon>Eukaryota</taxon>
        <taxon>Metazoa</taxon>
        <taxon>Ecdysozoa</taxon>
        <taxon>Arthropoda</taxon>
        <taxon>Crustacea</taxon>
        <taxon>Multicrustacea</taxon>
        <taxon>Malacostraca</taxon>
        <taxon>Eumalacostraca</taxon>
        <taxon>Eucarida</taxon>
        <taxon>Decapoda</taxon>
        <taxon>Pleocyemata</taxon>
        <taxon>Brachyura</taxon>
        <taxon>Eubrachyura</taxon>
        <taxon>Portunoidea</taxon>
        <taxon>Portunidae</taxon>
        <taxon>Portuninae</taxon>
        <taxon>Portunus</taxon>
    </lineage>
</organism>
<accession>A0A5B7JQN3</accession>
<comment type="caution">
    <text evidence="2">The sequence shown here is derived from an EMBL/GenBank/DDBJ whole genome shotgun (WGS) entry which is preliminary data.</text>
</comment>
<feature type="region of interest" description="Disordered" evidence="1">
    <location>
        <begin position="1"/>
        <end position="74"/>
    </location>
</feature>
<evidence type="ECO:0000313" key="2">
    <source>
        <dbReference type="EMBL" id="MPC96636.1"/>
    </source>
</evidence>
<keyword evidence="3" id="KW-1185">Reference proteome</keyword>